<reference evidence="1 2" key="1">
    <citation type="submission" date="2016-12" db="EMBL/GenBank/DDBJ databases">
        <authorList>
            <person name="Song W.-J."/>
            <person name="Kurnit D.M."/>
        </authorList>
    </citation>
    <scope>NUCLEOTIDE SEQUENCE [LARGE SCALE GENOMIC DNA]</scope>
    <source>
        <strain evidence="1 2">DSM 43162</strain>
    </source>
</reference>
<dbReference type="SUPFAM" id="SSF56112">
    <property type="entry name" value="Protein kinase-like (PK-like)"/>
    <property type="match status" value="1"/>
</dbReference>
<proteinExistence type="predicted"/>
<gene>
    <name evidence="1" type="ORF">SAMN05660350_03357</name>
</gene>
<organism evidence="1 2">
    <name type="scientific">Geodermatophilus obscurus</name>
    <dbReference type="NCBI Taxonomy" id="1861"/>
    <lineage>
        <taxon>Bacteria</taxon>
        <taxon>Bacillati</taxon>
        <taxon>Actinomycetota</taxon>
        <taxon>Actinomycetes</taxon>
        <taxon>Geodermatophilales</taxon>
        <taxon>Geodermatophilaceae</taxon>
        <taxon>Geodermatophilus</taxon>
    </lineage>
</organism>
<dbReference type="RefSeq" id="WP_208983422.1">
    <property type="nucleotide sequence ID" value="NZ_FRDM01000020.1"/>
</dbReference>
<name>A0A1M7UJD4_9ACTN</name>
<dbReference type="Gene3D" id="3.90.1200.10">
    <property type="match status" value="1"/>
</dbReference>
<dbReference type="Proteomes" id="UP000184428">
    <property type="component" value="Unassembled WGS sequence"/>
</dbReference>
<evidence type="ECO:0000313" key="2">
    <source>
        <dbReference type="Proteomes" id="UP000184428"/>
    </source>
</evidence>
<keyword evidence="1" id="KW-0808">Transferase</keyword>
<sequence>MPTPLLSSPVPALRHDWPPSLQLLLGEAAGDIWTTVLDATGGRLRGLRATSTALQSDGAAVVQYAAEVGWADGHTTREVLAAATGARIPPGAAVLEGEADGEVVRVGLWRWPLDPALPGLAWASSSADVAGRLAELGLPGGRPRLRLRAYRPGRRAVVEATTTAGRLFLKVVAPSAVTRLAERHAALAGAVPVPPVLAATPDGVLVLPGLRGTPMRTLLARDGAGLPDPAHLDALLDALPPAVAGLPGGRRAPGDALARAGGHARVLAAAVAPLRPRLEALTAVLAAVDPGEHEQVPVHGDFYESQLLVDAGAVIGLLDVDTAGRGARIDDWATLLAHLVLLERVLPRPGTVVRYRRDVEAALLRRWPAGQLRPRVAAVLLGLATGPFRVQQVEWPSRTDERLDLAEAWAT</sequence>
<protein>
    <submittedName>
        <fullName evidence="1">Phosphotransferase enzyme family protein</fullName>
    </submittedName>
</protein>
<dbReference type="AlphaFoldDB" id="A0A1M7UJD4"/>
<dbReference type="GO" id="GO:0016740">
    <property type="term" value="F:transferase activity"/>
    <property type="evidence" value="ECO:0007669"/>
    <property type="project" value="UniProtKB-KW"/>
</dbReference>
<dbReference type="EMBL" id="FRDM01000020">
    <property type="protein sequence ID" value="SHN83025.1"/>
    <property type="molecule type" value="Genomic_DNA"/>
</dbReference>
<dbReference type="InterPro" id="IPR011009">
    <property type="entry name" value="Kinase-like_dom_sf"/>
</dbReference>
<evidence type="ECO:0000313" key="1">
    <source>
        <dbReference type="EMBL" id="SHN83025.1"/>
    </source>
</evidence>
<accession>A0A1M7UJD4</accession>